<evidence type="ECO:0000313" key="1">
    <source>
        <dbReference type="EMBL" id="REH54866.1"/>
    </source>
</evidence>
<sequence>MTHNFRISAIENTFNHLFDLNTEELLSNSIVKMIVDKSPGFPCRVSLQDAEIGEEVILLPFKHHKTKSPYQSSGPIFVRKNAKTPKLEVNEIPKFLNHRYLSLRGYNNDGMIQEMDTCKGDDLRNKVLLFLSNSKVSYIQIHNARPGCYNCQVNRVKE</sequence>
<dbReference type="OrthoDB" id="5953307at2"/>
<dbReference type="Proteomes" id="UP000256884">
    <property type="component" value="Unassembled WGS sequence"/>
</dbReference>
<keyword evidence="2" id="KW-1185">Reference proteome</keyword>
<organism evidence="1 2">
    <name type="scientific">Tenacibaculum gallaicum</name>
    <dbReference type="NCBI Taxonomy" id="561505"/>
    <lineage>
        <taxon>Bacteria</taxon>
        <taxon>Pseudomonadati</taxon>
        <taxon>Bacteroidota</taxon>
        <taxon>Flavobacteriia</taxon>
        <taxon>Flavobacteriales</taxon>
        <taxon>Flavobacteriaceae</taxon>
        <taxon>Tenacibaculum</taxon>
    </lineage>
</organism>
<dbReference type="Pfam" id="PF06718">
    <property type="entry name" value="DUF1203"/>
    <property type="match status" value="1"/>
</dbReference>
<dbReference type="RefSeq" id="WP_115900503.1">
    <property type="nucleotide sequence ID" value="NZ_QUNS01000002.1"/>
</dbReference>
<evidence type="ECO:0000313" key="2">
    <source>
        <dbReference type="Proteomes" id="UP000256884"/>
    </source>
</evidence>
<name>A0A3E0I8K8_9FLAO</name>
<dbReference type="AlphaFoldDB" id="A0A3E0I8K8"/>
<proteinExistence type="predicted"/>
<accession>A0A3E0I8K8</accession>
<dbReference type="InterPro" id="IPR009593">
    <property type="entry name" value="DUF1203"/>
</dbReference>
<dbReference type="EMBL" id="QUNS01000002">
    <property type="protein sequence ID" value="REH54866.1"/>
    <property type="molecule type" value="Genomic_DNA"/>
</dbReference>
<gene>
    <name evidence="1" type="ORF">C7448_102394</name>
</gene>
<dbReference type="PIRSF" id="PIRSF034110">
    <property type="entry name" value="DUF1203"/>
    <property type="match status" value="1"/>
</dbReference>
<reference evidence="1 2" key="1">
    <citation type="submission" date="2018-08" db="EMBL/GenBank/DDBJ databases">
        <title>Genomic Encyclopedia of Type Strains, Phase IV (KMG-IV): sequencing the most valuable type-strain genomes for metagenomic binning, comparative biology and taxonomic classification.</title>
        <authorList>
            <person name="Goeker M."/>
        </authorList>
    </citation>
    <scope>NUCLEOTIDE SEQUENCE [LARGE SCALE GENOMIC DNA]</scope>
    <source>
        <strain evidence="1 2">DSM 18841</strain>
    </source>
</reference>
<comment type="caution">
    <text evidence="1">The sequence shown here is derived from an EMBL/GenBank/DDBJ whole genome shotgun (WGS) entry which is preliminary data.</text>
</comment>
<protein>
    <submittedName>
        <fullName evidence="1">Uncharacterized protein DUF1203</fullName>
    </submittedName>
</protein>